<dbReference type="InterPro" id="IPR011335">
    <property type="entry name" value="Restrct_endonuc-II-like"/>
</dbReference>
<dbReference type="GO" id="GO:0004519">
    <property type="term" value="F:endonuclease activity"/>
    <property type="evidence" value="ECO:0007669"/>
    <property type="project" value="UniProtKB-KW"/>
</dbReference>
<evidence type="ECO:0000313" key="2">
    <source>
        <dbReference type="EMBL" id="SEA91622.1"/>
    </source>
</evidence>
<dbReference type="Proteomes" id="UP000183253">
    <property type="component" value="Unassembled WGS sequence"/>
</dbReference>
<evidence type="ECO:0000313" key="3">
    <source>
        <dbReference type="Proteomes" id="UP000183253"/>
    </source>
</evidence>
<organism evidence="2 3">
    <name type="scientific">Alistipes timonensis JC136</name>
    <dbReference type="NCBI Taxonomy" id="1033731"/>
    <lineage>
        <taxon>Bacteria</taxon>
        <taxon>Pseudomonadati</taxon>
        <taxon>Bacteroidota</taxon>
        <taxon>Bacteroidia</taxon>
        <taxon>Bacteroidales</taxon>
        <taxon>Rikenellaceae</taxon>
        <taxon>Alistipes</taxon>
    </lineage>
</organism>
<keyword evidence="3" id="KW-1185">Reference proteome</keyword>
<dbReference type="Pfam" id="PF02021">
    <property type="entry name" value="UPF0102"/>
    <property type="match status" value="1"/>
</dbReference>
<keyword evidence="2" id="KW-0255">Endonuclease</keyword>
<dbReference type="InterPro" id="IPR003509">
    <property type="entry name" value="UPF0102_YraN-like"/>
</dbReference>
<dbReference type="GO" id="GO:0003676">
    <property type="term" value="F:nucleic acid binding"/>
    <property type="evidence" value="ECO:0007669"/>
    <property type="project" value="InterPro"/>
</dbReference>
<dbReference type="EMBL" id="FNRI01000009">
    <property type="protein sequence ID" value="SEA91622.1"/>
    <property type="molecule type" value="Genomic_DNA"/>
</dbReference>
<dbReference type="OrthoDB" id="9802516at2"/>
<reference evidence="2 3" key="1">
    <citation type="submission" date="2016-10" db="EMBL/GenBank/DDBJ databases">
        <authorList>
            <person name="de Groot N.N."/>
        </authorList>
    </citation>
    <scope>NUCLEOTIDE SEQUENCE [LARGE SCALE GENOMIC DNA]</scope>
    <source>
        <strain evidence="2 3">DSM 25383</strain>
    </source>
</reference>
<gene>
    <name evidence="2" type="ORF">SAMN05444145_10930</name>
</gene>
<dbReference type="PANTHER" id="PTHR34039:SF1">
    <property type="entry name" value="UPF0102 PROTEIN YRAN"/>
    <property type="match status" value="1"/>
</dbReference>
<keyword evidence="2" id="KW-0540">Nuclease</keyword>
<name>A0A1H4F599_9BACT</name>
<evidence type="ECO:0000256" key="1">
    <source>
        <dbReference type="ARBA" id="ARBA00006738"/>
    </source>
</evidence>
<dbReference type="RefSeq" id="WP_010265903.1">
    <property type="nucleotide sequence ID" value="NZ_CAEG01000017.1"/>
</dbReference>
<dbReference type="SUPFAM" id="SSF52980">
    <property type="entry name" value="Restriction endonuclease-like"/>
    <property type="match status" value="1"/>
</dbReference>
<proteinExistence type="inferred from homology"/>
<accession>A0A1H4F599</accession>
<dbReference type="InterPro" id="IPR011856">
    <property type="entry name" value="tRNA_endonuc-like_dom_sf"/>
</dbReference>
<keyword evidence="2" id="KW-0378">Hydrolase</keyword>
<protein>
    <submittedName>
        <fullName evidence="2">Putative endonuclease</fullName>
    </submittedName>
</protein>
<dbReference type="AlphaFoldDB" id="A0A1H4F599"/>
<dbReference type="PANTHER" id="PTHR34039">
    <property type="entry name" value="UPF0102 PROTEIN YRAN"/>
    <property type="match status" value="1"/>
</dbReference>
<dbReference type="Gene3D" id="3.40.1350.10">
    <property type="match status" value="1"/>
</dbReference>
<dbReference type="STRING" id="1033731.SAMN05444145_10930"/>
<sequence>MTAAAETGQAGERAATEHLRRAGYDICALNWRQGRDELDIVALKDGVLHFVEVKTRRTGSLTPPEAAATQRKFRALSRAAACYLRTTGWEGEVQFDLASAEAFPDGTVRVELIENALEYNW</sequence>
<comment type="similarity">
    <text evidence="1">Belongs to the UPF0102 family.</text>
</comment>